<dbReference type="RefSeq" id="WP_120469413.1">
    <property type="nucleotide sequence ID" value="NZ_RAYQ01000010.1"/>
</dbReference>
<feature type="region of interest" description="Disordered" evidence="1">
    <location>
        <begin position="198"/>
        <end position="219"/>
    </location>
</feature>
<keyword evidence="2" id="KW-1133">Transmembrane helix</keyword>
<feature type="transmembrane region" description="Helical" evidence="2">
    <location>
        <begin position="57"/>
        <end position="77"/>
    </location>
</feature>
<gene>
    <name evidence="3" type="ORF">D7V94_10240</name>
</gene>
<name>A0A3A9AIJ0_9FIRM</name>
<keyword evidence="4" id="KW-1185">Reference proteome</keyword>
<feature type="transmembrane region" description="Helical" evidence="2">
    <location>
        <begin position="89"/>
        <end position="112"/>
    </location>
</feature>
<keyword evidence="2" id="KW-0812">Transmembrane</keyword>
<keyword evidence="2" id="KW-0472">Membrane</keyword>
<sequence>MGNIFDIFILNTLWLICCIPVFTIGPSTTACYYAAINLARGESSSVSRDFFRSFKQNFKQGVFLGIPLLLLGLFLVTDIRMCYRSGTGIYSFFMVFFAVIFLFWMFTVLYAFPLLAKFDKKNKDIVIWAFVLSIKNLGRTLLMIVVLVFGLWVCHILTGLIFIVPGLIITCHSRLFASALKAYLPGASNDEELKPLSFEGEMPSSSTEQIVDEDTSSEK</sequence>
<protein>
    <submittedName>
        <fullName evidence="3">DUF624 domain-containing protein</fullName>
    </submittedName>
</protein>
<reference evidence="3 4" key="1">
    <citation type="submission" date="2018-09" db="EMBL/GenBank/DDBJ databases">
        <title>Murine metabolic-syndrome-specific gut microbial biobank.</title>
        <authorList>
            <person name="Liu C."/>
        </authorList>
    </citation>
    <scope>NUCLEOTIDE SEQUENCE [LARGE SCALE GENOMIC DNA]</scope>
    <source>
        <strain evidence="3 4">0.1xD8-82</strain>
    </source>
</reference>
<organism evidence="3 4">
    <name type="scientific">Parablautia intestinalis</name>
    <dbReference type="NCBI Taxonomy" id="2320100"/>
    <lineage>
        <taxon>Bacteria</taxon>
        <taxon>Bacillati</taxon>
        <taxon>Bacillota</taxon>
        <taxon>Clostridia</taxon>
        <taxon>Lachnospirales</taxon>
        <taxon>Lachnospiraceae</taxon>
        <taxon>Parablautia</taxon>
    </lineage>
</organism>
<dbReference type="Proteomes" id="UP000280696">
    <property type="component" value="Unassembled WGS sequence"/>
</dbReference>
<dbReference type="InterPro" id="IPR006938">
    <property type="entry name" value="DUF624"/>
</dbReference>
<accession>A0A3A9AIJ0</accession>
<feature type="compositionally biased region" description="Acidic residues" evidence="1">
    <location>
        <begin position="210"/>
        <end position="219"/>
    </location>
</feature>
<evidence type="ECO:0000313" key="3">
    <source>
        <dbReference type="EMBL" id="RKI91282.1"/>
    </source>
</evidence>
<dbReference type="EMBL" id="RAYQ01000010">
    <property type="protein sequence ID" value="RKI91282.1"/>
    <property type="molecule type" value="Genomic_DNA"/>
</dbReference>
<dbReference type="OrthoDB" id="9814991at2"/>
<evidence type="ECO:0000256" key="2">
    <source>
        <dbReference type="SAM" id="Phobius"/>
    </source>
</evidence>
<feature type="transmembrane region" description="Helical" evidence="2">
    <location>
        <begin position="12"/>
        <end position="36"/>
    </location>
</feature>
<comment type="caution">
    <text evidence="3">The sequence shown here is derived from an EMBL/GenBank/DDBJ whole genome shotgun (WGS) entry which is preliminary data.</text>
</comment>
<proteinExistence type="predicted"/>
<feature type="transmembrane region" description="Helical" evidence="2">
    <location>
        <begin position="141"/>
        <end position="168"/>
    </location>
</feature>
<evidence type="ECO:0000313" key="4">
    <source>
        <dbReference type="Proteomes" id="UP000280696"/>
    </source>
</evidence>
<evidence type="ECO:0000256" key="1">
    <source>
        <dbReference type="SAM" id="MobiDB-lite"/>
    </source>
</evidence>
<dbReference type="Pfam" id="PF04854">
    <property type="entry name" value="DUF624"/>
    <property type="match status" value="1"/>
</dbReference>
<dbReference type="AlphaFoldDB" id="A0A3A9AIJ0"/>